<evidence type="ECO:0000313" key="3">
    <source>
        <dbReference type="Proteomes" id="UP000054342"/>
    </source>
</evidence>
<evidence type="ECO:0000256" key="1">
    <source>
        <dbReference type="ARBA" id="ARBA00022801"/>
    </source>
</evidence>
<organism evidence="2 3">
    <name type="scientific">Exophiala xenobiotica</name>
    <dbReference type="NCBI Taxonomy" id="348802"/>
    <lineage>
        <taxon>Eukaryota</taxon>
        <taxon>Fungi</taxon>
        <taxon>Dikarya</taxon>
        <taxon>Ascomycota</taxon>
        <taxon>Pezizomycotina</taxon>
        <taxon>Eurotiomycetes</taxon>
        <taxon>Chaetothyriomycetidae</taxon>
        <taxon>Chaetothyriales</taxon>
        <taxon>Herpotrichiellaceae</taxon>
        <taxon>Exophiala</taxon>
    </lineage>
</organism>
<dbReference type="Pfam" id="PF00328">
    <property type="entry name" value="His_Phos_2"/>
    <property type="match status" value="1"/>
</dbReference>
<keyword evidence="1" id="KW-0378">Hydrolase</keyword>
<dbReference type="GO" id="GO:0003993">
    <property type="term" value="F:acid phosphatase activity"/>
    <property type="evidence" value="ECO:0007669"/>
    <property type="project" value="TreeGrafter"/>
</dbReference>
<dbReference type="HOGENOM" id="CLU_020880_3_1_1"/>
<dbReference type="RefSeq" id="XP_013312290.1">
    <property type="nucleotide sequence ID" value="XM_013456836.1"/>
</dbReference>
<dbReference type="OrthoDB" id="6509975at2759"/>
<sequence>MLMRHGERYPDSYSAAKIEATLAKVYASGITRWEGDLSFLNGWTSYLSNLAHLEQETFSGPYSGLLDAFKRGSEYSSRYGHLWDEESTIPIFAGGYERVVETARYFGMGFFGYNYSTSAAMNIISENYTQGADSLTPTCLADTGLVACFLAQRTLPQFDVAVQRFNSQNPGLNLNSSDIMSLMSVGTFELQARPYSPWINAFTLDEWVAFGYIQDLSYYYCAGPGDPYQVAVGQVFANASFALLQAGPEHLSMSWNFAYDAYITPVLAALGLNVPASPLPNNSIPFPNPYNSADIVPMGAHLVLERLSCNATAMSSPGVFVRALLNEAVVPWPQCQSGPGFSCPLDEFAGIVGQIPSFVETCGVAKAGYPEYLDFWWNYNTTTALKYQNGPITYQEKYTLV</sequence>
<dbReference type="CDD" id="cd07061">
    <property type="entry name" value="HP_HAP_like"/>
    <property type="match status" value="1"/>
</dbReference>
<evidence type="ECO:0008006" key="4">
    <source>
        <dbReference type="Google" id="ProtNLM"/>
    </source>
</evidence>
<accession>A0A0D2BHG0</accession>
<dbReference type="AlphaFoldDB" id="A0A0D2BHG0"/>
<dbReference type="Gene3D" id="3.40.50.1240">
    <property type="entry name" value="Phosphoglycerate mutase-like"/>
    <property type="match status" value="1"/>
</dbReference>
<evidence type="ECO:0000313" key="2">
    <source>
        <dbReference type="EMBL" id="KIW51706.1"/>
    </source>
</evidence>
<dbReference type="SUPFAM" id="SSF53254">
    <property type="entry name" value="Phosphoglycerate mutase-like"/>
    <property type="match status" value="1"/>
</dbReference>
<proteinExistence type="predicted"/>
<dbReference type="InterPro" id="IPR029033">
    <property type="entry name" value="His_PPase_superfam"/>
</dbReference>
<dbReference type="STRING" id="348802.A0A0D2BHG0"/>
<dbReference type="EMBL" id="KN847322">
    <property type="protein sequence ID" value="KIW51706.1"/>
    <property type="molecule type" value="Genomic_DNA"/>
</dbReference>
<dbReference type="Proteomes" id="UP000054342">
    <property type="component" value="Unassembled WGS sequence"/>
</dbReference>
<dbReference type="GO" id="GO:0009277">
    <property type="term" value="C:fungal-type cell wall"/>
    <property type="evidence" value="ECO:0007669"/>
    <property type="project" value="TreeGrafter"/>
</dbReference>
<dbReference type="InterPro" id="IPR000560">
    <property type="entry name" value="His_Pase_clade-2"/>
</dbReference>
<reference evidence="2 3" key="1">
    <citation type="submission" date="2015-01" db="EMBL/GenBank/DDBJ databases">
        <title>The Genome Sequence of Exophiala xenobiotica CBS118157.</title>
        <authorList>
            <consortium name="The Broad Institute Genomics Platform"/>
            <person name="Cuomo C."/>
            <person name="de Hoog S."/>
            <person name="Gorbushina A."/>
            <person name="Stielow B."/>
            <person name="Teixiera M."/>
            <person name="Abouelleil A."/>
            <person name="Chapman S.B."/>
            <person name="Priest M."/>
            <person name="Young S.K."/>
            <person name="Wortman J."/>
            <person name="Nusbaum C."/>
            <person name="Birren B."/>
        </authorList>
    </citation>
    <scope>NUCLEOTIDE SEQUENCE [LARGE SCALE GENOMIC DNA]</scope>
    <source>
        <strain evidence="2 3">CBS 118157</strain>
    </source>
</reference>
<dbReference type="PANTHER" id="PTHR20963">
    <property type="entry name" value="MULTIPLE INOSITOL POLYPHOSPHATE PHOSPHATASE-RELATED"/>
    <property type="match status" value="1"/>
</dbReference>
<dbReference type="PANTHER" id="PTHR20963:SF18">
    <property type="entry name" value="ACID PHOSPHATASE PHO11-RELATED"/>
    <property type="match status" value="1"/>
</dbReference>
<dbReference type="GeneID" id="25332309"/>
<keyword evidence="3" id="KW-1185">Reference proteome</keyword>
<gene>
    <name evidence="2" type="ORF">PV05_10401</name>
</gene>
<protein>
    <recommendedName>
        <fullName evidence="4">3-phytase</fullName>
    </recommendedName>
</protein>
<name>A0A0D2BHG0_9EURO</name>